<gene>
    <name evidence="2" type="ORF">ACFO8L_21380</name>
</gene>
<feature type="transmembrane region" description="Helical" evidence="1">
    <location>
        <begin position="213"/>
        <end position="236"/>
    </location>
</feature>
<dbReference type="RefSeq" id="WP_262842288.1">
    <property type="nucleotide sequence ID" value="NZ_JANZYP010000010.1"/>
</dbReference>
<feature type="transmembrane region" description="Helical" evidence="1">
    <location>
        <begin position="34"/>
        <end position="58"/>
    </location>
</feature>
<accession>A0ABV9EGF9</accession>
<name>A0ABV9EGF9_9ACTN</name>
<proteinExistence type="predicted"/>
<protein>
    <submittedName>
        <fullName evidence="2">Uncharacterized protein</fullName>
    </submittedName>
</protein>
<feature type="transmembrane region" description="Helical" evidence="1">
    <location>
        <begin position="99"/>
        <end position="120"/>
    </location>
</feature>
<keyword evidence="1" id="KW-0812">Transmembrane</keyword>
<feature type="transmembrane region" description="Helical" evidence="1">
    <location>
        <begin position="70"/>
        <end position="92"/>
    </location>
</feature>
<sequence length="270" mass="28544">MTTAAADRTNETALRRGLAALASSWTDARGVERACYVVGAALLVAGVFHLGVFAVSGGPWEGPVSWRKPATFGLSFGLTLITITWVTSYLRVGPRTRTILLAVFAADCVVEVGGTTLQAWRHVPSHFNTETTVNRSVSLMLAVGGAVLVTVLVTFAAHALRTDPDQPPSMRLAIRAGFVTLLIGLASGAAMIARGVTLVNTGHQRLAYQLGGFLKPVHGISLHGILVLPALAWLLTRTSWTEHRRTRIVALAATCYGIAIAGALLLSLTT</sequence>
<dbReference type="EMBL" id="JBHSFN010000013">
    <property type="protein sequence ID" value="MFC4588656.1"/>
    <property type="molecule type" value="Genomic_DNA"/>
</dbReference>
<evidence type="ECO:0000313" key="2">
    <source>
        <dbReference type="EMBL" id="MFC4588656.1"/>
    </source>
</evidence>
<dbReference type="Proteomes" id="UP001595891">
    <property type="component" value="Unassembled WGS sequence"/>
</dbReference>
<feature type="transmembrane region" description="Helical" evidence="1">
    <location>
        <begin position="172"/>
        <end position="193"/>
    </location>
</feature>
<evidence type="ECO:0000256" key="1">
    <source>
        <dbReference type="SAM" id="Phobius"/>
    </source>
</evidence>
<feature type="transmembrane region" description="Helical" evidence="1">
    <location>
        <begin position="248"/>
        <end position="268"/>
    </location>
</feature>
<organism evidence="2 3">
    <name type="scientific">Sphaerisporangium corydalis</name>
    <dbReference type="NCBI Taxonomy" id="1441875"/>
    <lineage>
        <taxon>Bacteria</taxon>
        <taxon>Bacillati</taxon>
        <taxon>Actinomycetota</taxon>
        <taxon>Actinomycetes</taxon>
        <taxon>Streptosporangiales</taxon>
        <taxon>Streptosporangiaceae</taxon>
        <taxon>Sphaerisporangium</taxon>
    </lineage>
</organism>
<keyword evidence="3" id="KW-1185">Reference proteome</keyword>
<keyword evidence="1" id="KW-0472">Membrane</keyword>
<feature type="transmembrane region" description="Helical" evidence="1">
    <location>
        <begin position="140"/>
        <end position="160"/>
    </location>
</feature>
<evidence type="ECO:0000313" key="3">
    <source>
        <dbReference type="Proteomes" id="UP001595891"/>
    </source>
</evidence>
<comment type="caution">
    <text evidence="2">The sequence shown here is derived from an EMBL/GenBank/DDBJ whole genome shotgun (WGS) entry which is preliminary data.</text>
</comment>
<keyword evidence="1" id="KW-1133">Transmembrane helix</keyword>
<reference evidence="3" key="1">
    <citation type="journal article" date="2019" name="Int. J. Syst. Evol. Microbiol.">
        <title>The Global Catalogue of Microorganisms (GCM) 10K type strain sequencing project: providing services to taxonomists for standard genome sequencing and annotation.</title>
        <authorList>
            <consortium name="The Broad Institute Genomics Platform"/>
            <consortium name="The Broad Institute Genome Sequencing Center for Infectious Disease"/>
            <person name="Wu L."/>
            <person name="Ma J."/>
        </authorList>
    </citation>
    <scope>NUCLEOTIDE SEQUENCE [LARGE SCALE GENOMIC DNA]</scope>
    <source>
        <strain evidence="3">CCUG 49560</strain>
    </source>
</reference>